<feature type="region of interest" description="Disordered" evidence="6">
    <location>
        <begin position="90"/>
        <end position="109"/>
    </location>
</feature>
<feature type="compositionally biased region" description="Gly residues" evidence="6">
    <location>
        <begin position="1"/>
        <end position="10"/>
    </location>
</feature>
<comment type="function">
    <text evidence="4">Required for the assembly of mitochondrial cytochrome c oxidase.</text>
</comment>
<evidence type="ECO:0000256" key="2">
    <source>
        <dbReference type="ARBA" id="ARBA00022490"/>
    </source>
</evidence>
<gene>
    <name evidence="7" type="ORF">ABVK25_006500</name>
</gene>
<proteinExistence type="inferred from homology"/>
<dbReference type="PANTHER" id="PTHR21107">
    <property type="entry name" value="CYTOCHROME C OXIDASE ASSEMBLY PROTEIN COX19"/>
    <property type="match status" value="1"/>
</dbReference>
<evidence type="ECO:0000256" key="1">
    <source>
        <dbReference type="ARBA" id="ARBA00004496"/>
    </source>
</evidence>
<evidence type="ECO:0000313" key="7">
    <source>
        <dbReference type="EMBL" id="KAL2053175.1"/>
    </source>
</evidence>
<evidence type="ECO:0000256" key="4">
    <source>
        <dbReference type="ARBA" id="ARBA00037279"/>
    </source>
</evidence>
<keyword evidence="8" id="KW-1185">Reference proteome</keyword>
<evidence type="ECO:0000256" key="5">
    <source>
        <dbReference type="ARBA" id="ARBA00038223"/>
    </source>
</evidence>
<dbReference type="Proteomes" id="UP001590951">
    <property type="component" value="Unassembled WGS sequence"/>
</dbReference>
<feature type="compositionally biased region" description="Basic and acidic residues" evidence="6">
    <location>
        <begin position="100"/>
        <end position="109"/>
    </location>
</feature>
<evidence type="ECO:0000313" key="8">
    <source>
        <dbReference type="Proteomes" id="UP001590951"/>
    </source>
</evidence>
<evidence type="ECO:0000256" key="3">
    <source>
        <dbReference type="ARBA" id="ARBA00023157"/>
    </source>
</evidence>
<evidence type="ECO:0000256" key="6">
    <source>
        <dbReference type="SAM" id="MobiDB-lite"/>
    </source>
</evidence>
<dbReference type="EMBL" id="JBHFEH010000022">
    <property type="protein sequence ID" value="KAL2053175.1"/>
    <property type="molecule type" value="Genomic_DNA"/>
</dbReference>
<dbReference type="InterPro" id="IPR051383">
    <property type="entry name" value="COX19"/>
</dbReference>
<protein>
    <recommendedName>
        <fullName evidence="9">Cytochrome c oxidase assembly protein COX19</fullName>
    </recommendedName>
</protein>
<keyword evidence="2" id="KW-0963">Cytoplasm</keyword>
<dbReference type="PANTHER" id="PTHR21107:SF2">
    <property type="entry name" value="CYTOCHROME C OXIDASE ASSEMBLY PROTEIN COX19"/>
    <property type="match status" value="1"/>
</dbReference>
<sequence>MSFGGPGGGQKSAKPIPPERGSFPLDHDGECKPMIADYLRCLRRVKGINDRECRLMAKEYLNCRMEHNLMAPDEFKNLGFAEDAKAEAIPNHAGGPTAHKVRDDGKKII</sequence>
<keyword evidence="3" id="KW-1015">Disulfide bond</keyword>
<reference evidence="7 8" key="1">
    <citation type="submission" date="2024-09" db="EMBL/GenBank/DDBJ databases">
        <title>Rethinking Asexuality: The Enigmatic Case of Functional Sexual Genes in Lepraria (Stereocaulaceae).</title>
        <authorList>
            <person name="Doellman M."/>
            <person name="Sun Y."/>
            <person name="Barcenas-Pena A."/>
            <person name="Lumbsch H.T."/>
            <person name="Grewe F."/>
        </authorList>
    </citation>
    <scope>NUCLEOTIDE SEQUENCE [LARGE SCALE GENOMIC DNA]</scope>
    <source>
        <strain evidence="7 8">Grewe 0041</strain>
    </source>
</reference>
<organism evidence="7 8">
    <name type="scientific">Lepraria finkii</name>
    <dbReference type="NCBI Taxonomy" id="1340010"/>
    <lineage>
        <taxon>Eukaryota</taxon>
        <taxon>Fungi</taxon>
        <taxon>Dikarya</taxon>
        <taxon>Ascomycota</taxon>
        <taxon>Pezizomycotina</taxon>
        <taxon>Lecanoromycetes</taxon>
        <taxon>OSLEUM clade</taxon>
        <taxon>Lecanoromycetidae</taxon>
        <taxon>Lecanorales</taxon>
        <taxon>Lecanorineae</taxon>
        <taxon>Stereocaulaceae</taxon>
        <taxon>Lepraria</taxon>
    </lineage>
</organism>
<accession>A0ABR4B6C5</accession>
<comment type="caution">
    <text evidence="7">The sequence shown here is derived from an EMBL/GenBank/DDBJ whole genome shotgun (WGS) entry which is preliminary data.</text>
</comment>
<dbReference type="PROSITE" id="PS51808">
    <property type="entry name" value="CHCH"/>
    <property type="match status" value="1"/>
</dbReference>
<comment type="subcellular location">
    <subcellularLocation>
        <location evidence="1">Cytoplasm</location>
    </subcellularLocation>
</comment>
<feature type="region of interest" description="Disordered" evidence="6">
    <location>
        <begin position="1"/>
        <end position="28"/>
    </location>
</feature>
<evidence type="ECO:0008006" key="9">
    <source>
        <dbReference type="Google" id="ProtNLM"/>
    </source>
</evidence>
<name>A0ABR4B6C5_9LECA</name>
<comment type="similarity">
    <text evidence="5">Belongs to the COX19 family.</text>
</comment>